<accession>A0A8E0NCH4</accession>
<proteinExistence type="predicted"/>
<dbReference type="RefSeq" id="WP_021697944.1">
    <property type="nucleotide sequence ID" value="NZ_BATC01000041.1"/>
</dbReference>
<dbReference type="EMBL" id="BATC01000041">
    <property type="protein sequence ID" value="GAD59850.1"/>
    <property type="molecule type" value="Genomic_DNA"/>
</dbReference>
<dbReference type="AlphaFoldDB" id="A0A8E0NCH4"/>
<organism evidence="2 3">
    <name type="scientific">Brevundimonas abyssalis TAR-001</name>
    <dbReference type="NCBI Taxonomy" id="1391729"/>
    <lineage>
        <taxon>Bacteria</taxon>
        <taxon>Pseudomonadati</taxon>
        <taxon>Pseudomonadota</taxon>
        <taxon>Alphaproteobacteria</taxon>
        <taxon>Caulobacterales</taxon>
        <taxon>Caulobacteraceae</taxon>
        <taxon>Brevundimonas</taxon>
    </lineage>
</organism>
<feature type="region of interest" description="Disordered" evidence="1">
    <location>
        <begin position="50"/>
        <end position="117"/>
    </location>
</feature>
<reference evidence="3" key="1">
    <citation type="journal article" date="2013" name="Genome Announc.">
        <title>Draft Genome Sequence of the Dimorphic Prosthecate Bacterium Brevundimonas abyssalis TAR-001T.</title>
        <authorList>
            <person name="Tsubouchi T."/>
            <person name="Nishi S."/>
            <person name="Usui K."/>
            <person name="Shimane Y."/>
            <person name="Takaki Y."/>
            <person name="Maruyama T."/>
            <person name="Hatada Y."/>
        </authorList>
    </citation>
    <scope>NUCLEOTIDE SEQUENCE [LARGE SCALE GENOMIC DNA]</scope>
    <source>
        <strain evidence="3">TAR-001</strain>
    </source>
</reference>
<protein>
    <submittedName>
        <fullName evidence="2">Uncharacterized protein</fullName>
    </submittedName>
</protein>
<feature type="compositionally biased region" description="Polar residues" evidence="1">
    <location>
        <begin position="108"/>
        <end position="117"/>
    </location>
</feature>
<name>A0A8E0NCH4_9CAUL</name>
<evidence type="ECO:0000256" key="1">
    <source>
        <dbReference type="SAM" id="MobiDB-lite"/>
    </source>
</evidence>
<gene>
    <name evidence="2" type="ORF">MBEBAB_2100</name>
</gene>
<sequence length="117" mass="12391">MSEIVATDHEAAPDLGWMIARAWRLAARAIRTGRAGEAMRWLSVHARLAAMAEPDQTPDPDPGPAPAATAESDPAPGAVRPEKAVRAAAPGLHQLHQLHRAIPRRPAQTPTTGPDPP</sequence>
<comment type="caution">
    <text evidence="2">The sequence shown here is derived from an EMBL/GenBank/DDBJ whole genome shotgun (WGS) entry which is preliminary data.</text>
</comment>
<evidence type="ECO:0000313" key="2">
    <source>
        <dbReference type="EMBL" id="GAD59850.1"/>
    </source>
</evidence>
<evidence type="ECO:0000313" key="3">
    <source>
        <dbReference type="Proteomes" id="UP000016569"/>
    </source>
</evidence>
<dbReference type="Proteomes" id="UP000016569">
    <property type="component" value="Unassembled WGS sequence"/>
</dbReference>
<keyword evidence="3" id="KW-1185">Reference proteome</keyword>